<proteinExistence type="predicted"/>
<evidence type="ECO:0000313" key="2">
    <source>
        <dbReference type="Proteomes" id="UP000775213"/>
    </source>
</evidence>
<protein>
    <submittedName>
        <fullName evidence="1">Uncharacterized protein</fullName>
    </submittedName>
</protein>
<keyword evidence="2" id="KW-1185">Reference proteome</keyword>
<sequence length="66" mass="7915">MKVEEMFGEEPYAVVVNVIWEFFTNAKEAVENRCYVRGKWVPFDSHTINRLYKLKILNLMRTSLFI</sequence>
<name>A0AAV7GBA8_DENCH</name>
<accession>A0AAV7GBA8</accession>
<dbReference type="EMBL" id="JAGFBR010000016">
    <property type="protein sequence ID" value="KAH0453486.1"/>
    <property type="molecule type" value="Genomic_DNA"/>
</dbReference>
<gene>
    <name evidence="1" type="ORF">IEQ34_017810</name>
</gene>
<evidence type="ECO:0000313" key="1">
    <source>
        <dbReference type="EMBL" id="KAH0453486.1"/>
    </source>
</evidence>
<organism evidence="1 2">
    <name type="scientific">Dendrobium chrysotoxum</name>
    <name type="common">Orchid</name>
    <dbReference type="NCBI Taxonomy" id="161865"/>
    <lineage>
        <taxon>Eukaryota</taxon>
        <taxon>Viridiplantae</taxon>
        <taxon>Streptophyta</taxon>
        <taxon>Embryophyta</taxon>
        <taxon>Tracheophyta</taxon>
        <taxon>Spermatophyta</taxon>
        <taxon>Magnoliopsida</taxon>
        <taxon>Liliopsida</taxon>
        <taxon>Asparagales</taxon>
        <taxon>Orchidaceae</taxon>
        <taxon>Epidendroideae</taxon>
        <taxon>Malaxideae</taxon>
        <taxon>Dendrobiinae</taxon>
        <taxon>Dendrobium</taxon>
    </lineage>
</organism>
<reference evidence="1 2" key="1">
    <citation type="journal article" date="2021" name="Hortic Res">
        <title>Chromosome-scale assembly of the Dendrobium chrysotoxum genome enhances the understanding of orchid evolution.</title>
        <authorList>
            <person name="Zhang Y."/>
            <person name="Zhang G.Q."/>
            <person name="Zhang D."/>
            <person name="Liu X.D."/>
            <person name="Xu X.Y."/>
            <person name="Sun W.H."/>
            <person name="Yu X."/>
            <person name="Zhu X."/>
            <person name="Wang Z.W."/>
            <person name="Zhao X."/>
            <person name="Zhong W.Y."/>
            <person name="Chen H."/>
            <person name="Yin W.L."/>
            <person name="Huang T."/>
            <person name="Niu S.C."/>
            <person name="Liu Z.J."/>
        </authorList>
    </citation>
    <scope>NUCLEOTIDE SEQUENCE [LARGE SCALE GENOMIC DNA]</scope>
    <source>
        <strain evidence="1">Lindl</strain>
    </source>
</reference>
<dbReference type="Proteomes" id="UP000775213">
    <property type="component" value="Unassembled WGS sequence"/>
</dbReference>
<comment type="caution">
    <text evidence="1">The sequence shown here is derived from an EMBL/GenBank/DDBJ whole genome shotgun (WGS) entry which is preliminary data.</text>
</comment>
<dbReference type="AlphaFoldDB" id="A0AAV7GBA8"/>